<name>A0A0D7BQW3_9AGAR</name>
<evidence type="ECO:0000313" key="1">
    <source>
        <dbReference type="EMBL" id="KIY72630.1"/>
    </source>
</evidence>
<proteinExistence type="predicted"/>
<dbReference type="EMBL" id="KN880442">
    <property type="protein sequence ID" value="KIY72630.1"/>
    <property type="molecule type" value="Genomic_DNA"/>
</dbReference>
<protein>
    <submittedName>
        <fullName evidence="1">Uncharacterized protein</fullName>
    </submittedName>
</protein>
<dbReference type="Proteomes" id="UP000054007">
    <property type="component" value="Unassembled WGS sequence"/>
</dbReference>
<dbReference type="OrthoDB" id="2884727at2759"/>
<gene>
    <name evidence="1" type="ORF">CYLTODRAFT_440525</name>
</gene>
<dbReference type="AlphaFoldDB" id="A0A0D7BQW3"/>
<dbReference type="STRING" id="1314674.A0A0D7BQW3"/>
<sequence length="562" mass="63059">MSSHHSEDKCLCTTCHARYTAHSKLILPMSALQAIQRDSVHNLPPQQILDIRNNLEQAEAYISTLRGLIRGLEGFTSQAKTILCPMRWLPNEVISLIFMQVCFEATRDPVRPNPSKRLTVSGVYAPIVLSSICKRWRDIALSTPHIWTFIYAPPPRSVGSPPPEHASLHDEHVIPTYLERSGVQPLNIDVATQNDQLVRDIAKHAYRWGDALFNMTTECTELLYRTVDPDAVMDKLTSLTFVDLVDIPDSTGIVPLFQHAKNLHMLCLGGAMSEPAAHPLPYENIHSLVLSWMSDPVAILRVIGLCLRAYHLSISDVFMEYNPGPNANMPMVETRAGFVSFRVSKTEEAKVVRLLPYIRAPAMFSLKLALWDGKGEVSPEIPVPVFKLGRVVEFVQESSAKLRRLEIAGVRVSEQGLIALLDLSDTIEELYVQHPRREDPKIQTPGPAMGAEFVRRMTLGREQEGESPLVPNVKNILLHWQGTSTGIRRIDVLRMIASRAIPSATRPRPEIFKATFKGLQSDPIVVTEDEVPVENDVPETQTLLHQLSNIKSLKFAWEDVRQ</sequence>
<accession>A0A0D7BQW3</accession>
<organism evidence="1 2">
    <name type="scientific">Cylindrobasidium torrendii FP15055 ss-10</name>
    <dbReference type="NCBI Taxonomy" id="1314674"/>
    <lineage>
        <taxon>Eukaryota</taxon>
        <taxon>Fungi</taxon>
        <taxon>Dikarya</taxon>
        <taxon>Basidiomycota</taxon>
        <taxon>Agaricomycotina</taxon>
        <taxon>Agaricomycetes</taxon>
        <taxon>Agaricomycetidae</taxon>
        <taxon>Agaricales</taxon>
        <taxon>Marasmiineae</taxon>
        <taxon>Physalacriaceae</taxon>
        <taxon>Cylindrobasidium</taxon>
    </lineage>
</organism>
<reference evidence="1 2" key="1">
    <citation type="journal article" date="2015" name="Fungal Genet. Biol.">
        <title>Evolution of novel wood decay mechanisms in Agaricales revealed by the genome sequences of Fistulina hepatica and Cylindrobasidium torrendii.</title>
        <authorList>
            <person name="Floudas D."/>
            <person name="Held B.W."/>
            <person name="Riley R."/>
            <person name="Nagy L.G."/>
            <person name="Koehler G."/>
            <person name="Ransdell A.S."/>
            <person name="Younus H."/>
            <person name="Chow J."/>
            <person name="Chiniquy J."/>
            <person name="Lipzen A."/>
            <person name="Tritt A."/>
            <person name="Sun H."/>
            <person name="Haridas S."/>
            <person name="LaButti K."/>
            <person name="Ohm R.A."/>
            <person name="Kues U."/>
            <person name="Blanchette R.A."/>
            <person name="Grigoriev I.V."/>
            <person name="Minto R.E."/>
            <person name="Hibbett D.S."/>
        </authorList>
    </citation>
    <scope>NUCLEOTIDE SEQUENCE [LARGE SCALE GENOMIC DNA]</scope>
    <source>
        <strain evidence="1 2">FP15055 ss-10</strain>
    </source>
</reference>
<keyword evidence="2" id="KW-1185">Reference proteome</keyword>
<evidence type="ECO:0000313" key="2">
    <source>
        <dbReference type="Proteomes" id="UP000054007"/>
    </source>
</evidence>